<dbReference type="OrthoDB" id="7272733at2"/>
<organism evidence="1 2">
    <name type="scientific">Teichococcus rhizosphaerae</name>
    <dbReference type="NCBI Taxonomy" id="1335062"/>
    <lineage>
        <taxon>Bacteria</taxon>
        <taxon>Pseudomonadati</taxon>
        <taxon>Pseudomonadota</taxon>
        <taxon>Alphaproteobacteria</taxon>
        <taxon>Acetobacterales</taxon>
        <taxon>Roseomonadaceae</taxon>
        <taxon>Roseomonas</taxon>
    </lineage>
</organism>
<gene>
    <name evidence="1" type="ORF">CR162_16255</name>
</gene>
<reference evidence="1 2" key="1">
    <citation type="submission" date="2017-10" db="EMBL/GenBank/DDBJ databases">
        <authorList>
            <person name="Banno H."/>
            <person name="Chua N.-H."/>
        </authorList>
    </citation>
    <scope>NUCLEOTIDE SEQUENCE [LARGE SCALE GENOMIC DNA]</scope>
    <source>
        <strain evidence="1 2">YW11</strain>
    </source>
</reference>
<accession>A0A2C7A9U1</accession>
<sequence>MNLPNLAPGATSLLDVTITGCRQGDLADASLASSTRFMELDAAAWTNNTVRVMARNISPSASFDLGPATLSVAVTKRRVP</sequence>
<evidence type="ECO:0000313" key="1">
    <source>
        <dbReference type="EMBL" id="PHK93824.1"/>
    </source>
</evidence>
<comment type="caution">
    <text evidence="1">The sequence shown here is derived from an EMBL/GenBank/DDBJ whole genome shotgun (WGS) entry which is preliminary data.</text>
</comment>
<dbReference type="RefSeq" id="WP_099096591.1">
    <property type="nucleotide sequence ID" value="NZ_PDNU01000035.1"/>
</dbReference>
<dbReference type="EMBL" id="PDNU01000035">
    <property type="protein sequence ID" value="PHK93824.1"/>
    <property type="molecule type" value="Genomic_DNA"/>
</dbReference>
<keyword evidence="2" id="KW-1185">Reference proteome</keyword>
<evidence type="ECO:0000313" key="2">
    <source>
        <dbReference type="Proteomes" id="UP000223527"/>
    </source>
</evidence>
<proteinExistence type="predicted"/>
<dbReference type="Proteomes" id="UP000223527">
    <property type="component" value="Unassembled WGS sequence"/>
</dbReference>
<protein>
    <submittedName>
        <fullName evidence="1">Uncharacterized protein</fullName>
    </submittedName>
</protein>
<dbReference type="AlphaFoldDB" id="A0A2C7A9U1"/>
<name>A0A2C7A9U1_9PROT</name>